<dbReference type="AlphaFoldDB" id="A0A2D0IJW9"/>
<reference evidence="3 5" key="2">
    <citation type="submission" date="2018-09" db="EMBL/GenBank/DDBJ databases">
        <title>Genomic Encyclopedia of Archaeal and Bacterial Type Strains, Phase II (KMG-II): from individual species to whole genera.</title>
        <authorList>
            <person name="Goeker M."/>
        </authorList>
    </citation>
    <scope>NUCLEOTIDE SEQUENCE [LARGE SCALE GENOMIC DNA]</scope>
    <source>
        <strain evidence="3 5">DSM 16337</strain>
    </source>
</reference>
<evidence type="ECO:0000313" key="5">
    <source>
        <dbReference type="Proteomes" id="UP000283568"/>
    </source>
</evidence>
<dbReference type="Pfam" id="PF00665">
    <property type="entry name" value="rve"/>
    <property type="match status" value="1"/>
</dbReference>
<dbReference type="InterPro" id="IPR012337">
    <property type="entry name" value="RNaseH-like_sf"/>
</dbReference>
<dbReference type="Proteomes" id="UP000283568">
    <property type="component" value="Unassembled WGS sequence"/>
</dbReference>
<feature type="domain" description="Integrase catalytic" evidence="1">
    <location>
        <begin position="2"/>
        <end position="61"/>
    </location>
</feature>
<dbReference type="PANTHER" id="PTHR46889">
    <property type="entry name" value="TRANSPOSASE INSF FOR INSERTION SEQUENCE IS3B-RELATED"/>
    <property type="match status" value="1"/>
</dbReference>
<dbReference type="InterPro" id="IPR050900">
    <property type="entry name" value="Transposase_IS3/IS150/IS904"/>
</dbReference>
<gene>
    <name evidence="3" type="ORF">BDE27_2559</name>
    <name evidence="2" type="ORF">Xehl_03971</name>
</gene>
<name>A0A2D0IJW9_9GAMM</name>
<evidence type="ECO:0000313" key="2">
    <source>
        <dbReference type="EMBL" id="PHM22074.1"/>
    </source>
</evidence>
<dbReference type="EMBL" id="NIBT01000043">
    <property type="protein sequence ID" value="PHM22074.1"/>
    <property type="molecule type" value="Genomic_DNA"/>
</dbReference>
<evidence type="ECO:0000259" key="1">
    <source>
        <dbReference type="Pfam" id="PF00665"/>
    </source>
</evidence>
<sequence length="156" mass="17270">MVTDLFSRRVVGMAIASSPDAELICRALNNALETRHIEGRLVFHSDQGSQYRSKKFRRLLWPPSICPVVDTSHTGDVVAGRPAVPCSTCCHRYGVGACSFSCVPDWSFDYIAITNRRSSIGASMRSENKNATSPCALGTRWERGGSMGYWYSFNHS</sequence>
<organism evidence="2 4">
    <name type="scientific">Xenorhabdus ehlersii</name>
    <dbReference type="NCBI Taxonomy" id="290111"/>
    <lineage>
        <taxon>Bacteria</taxon>
        <taxon>Pseudomonadati</taxon>
        <taxon>Pseudomonadota</taxon>
        <taxon>Gammaproteobacteria</taxon>
        <taxon>Enterobacterales</taxon>
        <taxon>Morganellaceae</taxon>
        <taxon>Xenorhabdus</taxon>
    </lineage>
</organism>
<dbReference type="InterPro" id="IPR001584">
    <property type="entry name" value="Integrase_cat-core"/>
</dbReference>
<accession>A0A2D0IJW9</accession>
<evidence type="ECO:0000313" key="3">
    <source>
        <dbReference type="EMBL" id="RKE90675.1"/>
    </source>
</evidence>
<reference evidence="2 4" key="1">
    <citation type="journal article" date="2017" name="Nat. Microbiol.">
        <title>Natural product diversity associated with the nematode symbionts Photorhabdus and Xenorhabdus.</title>
        <authorList>
            <person name="Tobias N.J."/>
            <person name="Wolff H."/>
            <person name="Djahanschiri B."/>
            <person name="Grundmann F."/>
            <person name="Kronenwerth M."/>
            <person name="Shi Y.M."/>
            <person name="Simonyi S."/>
            <person name="Grun P."/>
            <person name="Shapiro-Ilan D."/>
            <person name="Pidot S.J."/>
            <person name="Stinear T.P."/>
            <person name="Ebersberger I."/>
            <person name="Bode H.B."/>
        </authorList>
    </citation>
    <scope>NUCLEOTIDE SEQUENCE [LARGE SCALE GENOMIC DNA]</scope>
    <source>
        <strain evidence="2 4">DSM 16337</strain>
    </source>
</reference>
<dbReference type="Gene3D" id="3.30.420.10">
    <property type="entry name" value="Ribonuclease H-like superfamily/Ribonuclease H"/>
    <property type="match status" value="1"/>
</dbReference>
<dbReference type="GO" id="GO:0003676">
    <property type="term" value="F:nucleic acid binding"/>
    <property type="evidence" value="ECO:0007669"/>
    <property type="project" value="InterPro"/>
</dbReference>
<keyword evidence="5" id="KW-1185">Reference proteome</keyword>
<dbReference type="EMBL" id="RAQI01000003">
    <property type="protein sequence ID" value="RKE90675.1"/>
    <property type="molecule type" value="Genomic_DNA"/>
</dbReference>
<evidence type="ECO:0000313" key="4">
    <source>
        <dbReference type="Proteomes" id="UP000225605"/>
    </source>
</evidence>
<proteinExistence type="predicted"/>
<dbReference type="GO" id="GO:0015074">
    <property type="term" value="P:DNA integration"/>
    <property type="evidence" value="ECO:0007669"/>
    <property type="project" value="InterPro"/>
</dbReference>
<dbReference type="InterPro" id="IPR036397">
    <property type="entry name" value="RNaseH_sf"/>
</dbReference>
<dbReference type="PANTHER" id="PTHR46889:SF4">
    <property type="entry name" value="TRANSPOSASE INSO FOR INSERTION SEQUENCE ELEMENT IS911B-RELATED"/>
    <property type="match status" value="1"/>
</dbReference>
<comment type="caution">
    <text evidence="2">The sequence shown here is derived from an EMBL/GenBank/DDBJ whole genome shotgun (WGS) entry which is preliminary data.</text>
</comment>
<dbReference type="SUPFAM" id="SSF53098">
    <property type="entry name" value="Ribonuclease H-like"/>
    <property type="match status" value="1"/>
</dbReference>
<dbReference type="Proteomes" id="UP000225605">
    <property type="component" value="Unassembled WGS sequence"/>
</dbReference>
<protein>
    <submittedName>
        <fullName evidence="3">Integrase-like protein</fullName>
    </submittedName>
    <submittedName>
        <fullName evidence="2">Transposase OrfAB, subunit B</fullName>
    </submittedName>
</protein>